<proteinExistence type="predicted"/>
<dbReference type="EMBL" id="MT144588">
    <property type="protein sequence ID" value="QJH93429.1"/>
    <property type="molecule type" value="Genomic_DNA"/>
</dbReference>
<dbReference type="AlphaFoldDB" id="A0A6H1Z9J9"/>
<dbReference type="EMBL" id="MT143971">
    <property type="protein sequence ID" value="QJA43860.1"/>
    <property type="molecule type" value="Genomic_DNA"/>
</dbReference>
<organism evidence="1">
    <name type="scientific">viral metagenome</name>
    <dbReference type="NCBI Taxonomy" id="1070528"/>
    <lineage>
        <taxon>unclassified sequences</taxon>
        <taxon>metagenomes</taxon>
        <taxon>organismal metagenomes</taxon>
    </lineage>
</organism>
<evidence type="ECO:0000313" key="1">
    <source>
        <dbReference type="EMBL" id="QJA43860.1"/>
    </source>
</evidence>
<reference evidence="1" key="1">
    <citation type="submission" date="2020-03" db="EMBL/GenBank/DDBJ databases">
        <title>The deep terrestrial virosphere.</title>
        <authorList>
            <person name="Holmfeldt K."/>
            <person name="Nilsson E."/>
            <person name="Simone D."/>
            <person name="Lopez-Fernandez M."/>
            <person name="Wu X."/>
            <person name="de Brujin I."/>
            <person name="Lundin D."/>
            <person name="Andersson A."/>
            <person name="Bertilsson S."/>
            <person name="Dopson M."/>
        </authorList>
    </citation>
    <scope>NUCLEOTIDE SEQUENCE</scope>
    <source>
        <strain evidence="1">TM448A00064</strain>
        <strain evidence="2">TM448B00061</strain>
    </source>
</reference>
<protein>
    <submittedName>
        <fullName evidence="1">Uncharacterized protein</fullName>
    </submittedName>
</protein>
<evidence type="ECO:0000313" key="2">
    <source>
        <dbReference type="EMBL" id="QJH93429.1"/>
    </source>
</evidence>
<gene>
    <name evidence="1" type="ORF">TM448A00064_0039</name>
    <name evidence="2" type="ORF">TM448B00061_0049</name>
</gene>
<accession>A0A6H1Z9J9</accession>
<name>A0A6H1Z9J9_9ZZZZ</name>
<sequence length="85" mass="9306">MLLQQSLVWCGPHKGTDVHVEVPLGVGVRAAPGLTGTKWATDQKRPMQVSIKPQGLQRWYCFSCPGERPEDAALALWCGLSDESD</sequence>